<sequence>MTTVDLDTMAIEARARALRAAYVREMFASLFARLRGTARTGSAHA</sequence>
<dbReference type="AlphaFoldDB" id="A0A1I3JE01"/>
<dbReference type="STRING" id="390807.SAMN04488095_1293"/>
<accession>A0A1I3JE01</accession>
<evidence type="ECO:0000313" key="1">
    <source>
        <dbReference type="EMBL" id="SFI58434.1"/>
    </source>
</evidence>
<name>A0A1I3JE01_9RHOB</name>
<organism evidence="1 2">
    <name type="scientific">Jannaschia pohangensis</name>
    <dbReference type="NCBI Taxonomy" id="390807"/>
    <lineage>
        <taxon>Bacteria</taxon>
        <taxon>Pseudomonadati</taxon>
        <taxon>Pseudomonadota</taxon>
        <taxon>Alphaproteobacteria</taxon>
        <taxon>Rhodobacterales</taxon>
        <taxon>Roseobacteraceae</taxon>
        <taxon>Jannaschia</taxon>
    </lineage>
</organism>
<dbReference type="InterPro" id="IPR058227">
    <property type="entry name" value="RSP_7527-like"/>
</dbReference>
<dbReference type="NCBIfam" id="NF046098">
    <property type="entry name" value="RSP_7527_fam"/>
    <property type="match status" value="1"/>
</dbReference>
<protein>
    <submittedName>
        <fullName evidence="1">Uncharacterized protein</fullName>
    </submittedName>
</protein>
<gene>
    <name evidence="1" type="ORF">SAMN04488095_1293</name>
</gene>
<reference evidence="1 2" key="1">
    <citation type="submission" date="2016-10" db="EMBL/GenBank/DDBJ databases">
        <authorList>
            <person name="de Groot N.N."/>
        </authorList>
    </citation>
    <scope>NUCLEOTIDE SEQUENCE [LARGE SCALE GENOMIC DNA]</scope>
    <source>
        <strain evidence="1 2">DSM 19073</strain>
    </source>
</reference>
<keyword evidence="2" id="KW-1185">Reference proteome</keyword>
<dbReference type="EMBL" id="FORA01000001">
    <property type="protein sequence ID" value="SFI58434.1"/>
    <property type="molecule type" value="Genomic_DNA"/>
</dbReference>
<proteinExistence type="predicted"/>
<dbReference type="RefSeq" id="WP_175484812.1">
    <property type="nucleotide sequence ID" value="NZ_FORA01000001.1"/>
</dbReference>
<dbReference type="Proteomes" id="UP000199110">
    <property type="component" value="Unassembled WGS sequence"/>
</dbReference>
<evidence type="ECO:0000313" key="2">
    <source>
        <dbReference type="Proteomes" id="UP000199110"/>
    </source>
</evidence>